<organism evidence="3 4">
    <name type="scientific">Thauera sedimentorum</name>
    <dbReference type="NCBI Taxonomy" id="2767595"/>
    <lineage>
        <taxon>Bacteria</taxon>
        <taxon>Pseudomonadati</taxon>
        <taxon>Pseudomonadota</taxon>
        <taxon>Betaproteobacteria</taxon>
        <taxon>Rhodocyclales</taxon>
        <taxon>Zoogloeaceae</taxon>
        <taxon>Thauera</taxon>
    </lineage>
</organism>
<dbReference type="Proteomes" id="UP000603602">
    <property type="component" value="Unassembled WGS sequence"/>
</dbReference>
<dbReference type="RefSeq" id="WP_187718514.1">
    <property type="nucleotide sequence ID" value="NZ_JACTAH010000002.1"/>
</dbReference>
<dbReference type="Pfam" id="PF00561">
    <property type="entry name" value="Abhydrolase_1"/>
    <property type="match status" value="1"/>
</dbReference>
<dbReference type="EMBL" id="JACYTO010000002">
    <property type="protein sequence ID" value="MBD8503702.1"/>
    <property type="molecule type" value="Genomic_DNA"/>
</dbReference>
<feature type="domain" description="AB hydrolase-1" evidence="2">
    <location>
        <begin position="21"/>
        <end position="261"/>
    </location>
</feature>
<dbReference type="GO" id="GO:0016787">
    <property type="term" value="F:hydrolase activity"/>
    <property type="evidence" value="ECO:0007669"/>
    <property type="project" value="UniProtKB-KW"/>
</dbReference>
<name>A0ABR9BBJ2_9RHOO</name>
<dbReference type="Gene3D" id="3.40.50.1820">
    <property type="entry name" value="alpha/beta hydrolase"/>
    <property type="match status" value="1"/>
</dbReference>
<reference evidence="4" key="1">
    <citation type="submission" date="2023-07" db="EMBL/GenBank/DDBJ databases">
        <title>Thauera sp. CAU 1555 isolated from sand of Yaerae Beach.</title>
        <authorList>
            <person name="Kim W."/>
        </authorList>
    </citation>
    <scope>NUCLEOTIDE SEQUENCE [LARGE SCALE GENOMIC DNA]</scope>
    <source>
        <strain evidence="4">CAU 1555</strain>
    </source>
</reference>
<keyword evidence="4" id="KW-1185">Reference proteome</keyword>
<dbReference type="PANTHER" id="PTHR43798:SF31">
    <property type="entry name" value="AB HYDROLASE SUPERFAMILY PROTEIN YCLE"/>
    <property type="match status" value="1"/>
</dbReference>
<proteinExistence type="predicted"/>
<protein>
    <submittedName>
        <fullName evidence="3">Alpha/beta hydrolase</fullName>
    </submittedName>
</protein>
<evidence type="ECO:0000259" key="2">
    <source>
        <dbReference type="Pfam" id="PF00561"/>
    </source>
</evidence>
<evidence type="ECO:0000256" key="1">
    <source>
        <dbReference type="ARBA" id="ARBA00022801"/>
    </source>
</evidence>
<comment type="caution">
    <text evidence="3">The sequence shown here is derived from an EMBL/GenBank/DDBJ whole genome shotgun (WGS) entry which is preliminary data.</text>
</comment>
<gene>
    <name evidence="3" type="ORF">IFO67_12475</name>
</gene>
<evidence type="ECO:0000313" key="4">
    <source>
        <dbReference type="Proteomes" id="UP000603602"/>
    </source>
</evidence>
<dbReference type="PANTHER" id="PTHR43798">
    <property type="entry name" value="MONOACYLGLYCEROL LIPASE"/>
    <property type="match status" value="1"/>
</dbReference>
<accession>A0ABR9BBJ2</accession>
<sequence>MQRFHADDGEPIHVAVSGDGPPVIMLHGWTSSHRDWNPFIDRLSASHRVFRWDARGHGGHAVHTATVPTLARMARDLAQLIEHWQLDEVTVVGHSMGALTLWRYVLDYGCERIARVVIVDQSPKLVTDEGWSLGIYGDFDAVRNAAFIDALRADFAEGVLGLIAGGHNAAAREAYAANTEAIQTMRGRLARMAAQPLIDCWASLTAADLRAALPRLWCPALLVYGGESNFYSAATARYVRDHLPESQLLVYPGVDHAPHLWRRERFAADLAAFLDGAHAGAVLS</sequence>
<evidence type="ECO:0000313" key="3">
    <source>
        <dbReference type="EMBL" id="MBD8503702.1"/>
    </source>
</evidence>
<dbReference type="InterPro" id="IPR000073">
    <property type="entry name" value="AB_hydrolase_1"/>
</dbReference>
<dbReference type="InterPro" id="IPR050266">
    <property type="entry name" value="AB_hydrolase_sf"/>
</dbReference>
<keyword evidence="1 3" id="KW-0378">Hydrolase</keyword>
<dbReference type="InterPro" id="IPR029058">
    <property type="entry name" value="AB_hydrolase_fold"/>
</dbReference>
<dbReference type="SUPFAM" id="SSF53474">
    <property type="entry name" value="alpha/beta-Hydrolases"/>
    <property type="match status" value="1"/>
</dbReference>